<dbReference type="GO" id="GO:0016787">
    <property type="term" value="F:hydrolase activity"/>
    <property type="evidence" value="ECO:0007669"/>
    <property type="project" value="UniProtKB-KW"/>
</dbReference>
<dbReference type="InterPro" id="IPR052046">
    <property type="entry name" value="GH57_Enzymes"/>
</dbReference>
<gene>
    <name evidence="5" type="ORF">C4F51_10045</name>
</gene>
<accession>A0A928V614</accession>
<dbReference type="Proteomes" id="UP000652567">
    <property type="component" value="Unassembled WGS sequence"/>
</dbReference>
<protein>
    <submittedName>
        <fullName evidence="5">Glycoside hydrolase</fullName>
    </submittedName>
</protein>
<dbReference type="InterPro" id="IPR011330">
    <property type="entry name" value="Glyco_hydro/deAcase_b/a-brl"/>
</dbReference>
<evidence type="ECO:0000259" key="4">
    <source>
        <dbReference type="Pfam" id="PF03065"/>
    </source>
</evidence>
<dbReference type="GO" id="GO:0005975">
    <property type="term" value="P:carbohydrate metabolic process"/>
    <property type="evidence" value="ECO:0007669"/>
    <property type="project" value="InterPro"/>
</dbReference>
<keyword evidence="5" id="KW-0378">Hydrolase</keyword>
<evidence type="ECO:0000256" key="3">
    <source>
        <dbReference type="RuleBase" id="RU361196"/>
    </source>
</evidence>
<dbReference type="InterPro" id="IPR027291">
    <property type="entry name" value="Glyco_hydro_38_N_sf"/>
</dbReference>
<dbReference type="AlphaFoldDB" id="A0A928V614"/>
<name>A0A928V614_9GAMM</name>
<reference evidence="5" key="1">
    <citation type="submission" date="2018-07" db="EMBL/GenBank/DDBJ databases">
        <title>Genome assembly of strain Ka43.</title>
        <authorList>
            <person name="Kukolya J."/>
            <person name="Nagy I."/>
            <person name="Horvath B."/>
            <person name="Toth A."/>
        </authorList>
    </citation>
    <scope>NUCLEOTIDE SEQUENCE</scope>
    <source>
        <strain evidence="5">KB43</strain>
    </source>
</reference>
<dbReference type="PANTHER" id="PTHR36306:SF1">
    <property type="entry name" value="ALPHA-AMYLASE-RELATED"/>
    <property type="match status" value="1"/>
</dbReference>
<comment type="similarity">
    <text evidence="1 3">Belongs to the glycosyl hydrolase 57 family.</text>
</comment>
<dbReference type="Pfam" id="PF03065">
    <property type="entry name" value="Glyco_hydro_57"/>
    <property type="match status" value="1"/>
</dbReference>
<dbReference type="SUPFAM" id="SSF88713">
    <property type="entry name" value="Glycoside hydrolase/deacetylase"/>
    <property type="match status" value="1"/>
</dbReference>
<dbReference type="Gene3D" id="3.20.110.10">
    <property type="entry name" value="Glycoside hydrolase 38, N terminal domain"/>
    <property type="match status" value="1"/>
</dbReference>
<evidence type="ECO:0000256" key="2">
    <source>
        <dbReference type="ARBA" id="ARBA00023277"/>
    </source>
</evidence>
<sequence length="573" mass="66009">MTKALKTSVVLYWHMHQPDYRDAATREYYFPWTYLHGLKDYVDMVAHLEAVPHAKAVFNLSPVLLEQIDDYAQNLLAWEKERRPIRDEILAALVAEQLPEPGSEEFFDLAHKCLRANRQRMIKRFPAYRWLADTLESVKENEPLGSYLSPQFLSDLLVWYHLSWMGETVRRENTLIQSLQEKAGGFTLADRHALAGLIRELLAGIIPRYKTLLEQGQIEISINPYSHPILPLLQSFNSAREAMADVTLPNREYIGGWERTLWQLDKGLATYDFFFGGRPSGCWPSEGALSEQTLVALQRKGFRWAASGDSVLRNSLKSADNIAAHPELIDDPEFLYQPFQFAGVPVSCFFRDDALSDTIGFHYSNWHAQDAVNDLIHRLEKIAEHARGGKELIIPIIMDGENAWEYFPENAYEFLSSLYQRLADHPGLTLSTFEQWLDKSKPVTQLPRLTAGSWVYGTFSTWIGDTDKNKAWWMLVQAKDQFDRIQKDAFSVDEWLLIEEQLALCESSDWFWWFGDYNPAESVRDFDYLFRKHLTNLYHLMKVEPPVYLQEVIGTGQGDPASGGVMRKGHVED</sequence>
<feature type="domain" description="Glycoside hydrolase family 57 N-terminal" evidence="4">
    <location>
        <begin position="10"/>
        <end position="442"/>
    </location>
</feature>
<organism evidence="5 6">
    <name type="scientific">Cellvibrio polysaccharolyticus</name>
    <dbReference type="NCBI Taxonomy" id="2082724"/>
    <lineage>
        <taxon>Bacteria</taxon>
        <taxon>Pseudomonadati</taxon>
        <taxon>Pseudomonadota</taxon>
        <taxon>Gammaproteobacteria</taxon>
        <taxon>Cellvibrionales</taxon>
        <taxon>Cellvibrionaceae</taxon>
        <taxon>Cellvibrio</taxon>
    </lineage>
</organism>
<comment type="caution">
    <text evidence="5">The sequence shown here is derived from an EMBL/GenBank/DDBJ whole genome shotgun (WGS) entry which is preliminary data.</text>
</comment>
<evidence type="ECO:0000256" key="1">
    <source>
        <dbReference type="ARBA" id="ARBA00006821"/>
    </source>
</evidence>
<evidence type="ECO:0000313" key="6">
    <source>
        <dbReference type="Proteomes" id="UP000652567"/>
    </source>
</evidence>
<dbReference type="EMBL" id="PRDL01000001">
    <property type="protein sequence ID" value="MBE8717531.1"/>
    <property type="molecule type" value="Genomic_DNA"/>
</dbReference>
<proteinExistence type="inferred from homology"/>
<evidence type="ECO:0000313" key="5">
    <source>
        <dbReference type="EMBL" id="MBE8717531.1"/>
    </source>
</evidence>
<dbReference type="PANTHER" id="PTHR36306">
    <property type="entry name" value="ALPHA-AMYLASE-RELATED-RELATED"/>
    <property type="match status" value="1"/>
</dbReference>
<dbReference type="RefSeq" id="WP_193909435.1">
    <property type="nucleotide sequence ID" value="NZ_PRDL01000001.1"/>
</dbReference>
<keyword evidence="2 3" id="KW-0119">Carbohydrate metabolism</keyword>
<dbReference type="InterPro" id="IPR004300">
    <property type="entry name" value="Glyco_hydro_57_N"/>
</dbReference>
<keyword evidence="6" id="KW-1185">Reference proteome</keyword>
<dbReference type="CDD" id="cd10796">
    <property type="entry name" value="GH57N_APU"/>
    <property type="match status" value="1"/>
</dbReference>